<dbReference type="FunFam" id="2.70.160.11:FF:000017">
    <property type="entry name" value="Protein arginine N-methyltransferase 1.6"/>
    <property type="match status" value="1"/>
</dbReference>
<comment type="caution">
    <text evidence="7">The sequence shown here is derived from an EMBL/GenBank/DDBJ whole genome shotgun (WGS) entry which is preliminary data.</text>
</comment>
<proteinExistence type="predicted"/>
<evidence type="ECO:0000256" key="2">
    <source>
        <dbReference type="ARBA" id="ARBA00022679"/>
    </source>
</evidence>
<dbReference type="GO" id="GO:0042054">
    <property type="term" value="F:histone methyltransferase activity"/>
    <property type="evidence" value="ECO:0007669"/>
    <property type="project" value="TreeGrafter"/>
</dbReference>
<keyword evidence="4" id="KW-0677">Repeat</keyword>
<dbReference type="Pfam" id="PF22528">
    <property type="entry name" value="PRMT_C"/>
    <property type="match status" value="2"/>
</dbReference>
<dbReference type="AlphaFoldDB" id="A0A8X9A3U1"/>
<dbReference type="PROSITE" id="PS51678">
    <property type="entry name" value="SAM_MT_PRMT"/>
    <property type="match status" value="2"/>
</dbReference>
<evidence type="ECO:0000256" key="5">
    <source>
        <dbReference type="PROSITE-ProRule" id="PRU01015"/>
    </source>
</evidence>
<name>A0A8X9A3U1_SALSN</name>
<evidence type="ECO:0000313" key="8">
    <source>
        <dbReference type="Proteomes" id="UP000298416"/>
    </source>
</evidence>
<evidence type="ECO:0000256" key="3">
    <source>
        <dbReference type="ARBA" id="ARBA00022691"/>
    </source>
</evidence>
<dbReference type="PANTHER" id="PTHR11006">
    <property type="entry name" value="PROTEIN ARGININE N-METHYLTRANSFERASE"/>
    <property type="match status" value="1"/>
</dbReference>
<keyword evidence="8" id="KW-1185">Reference proteome</keyword>
<dbReference type="Gene3D" id="3.40.50.150">
    <property type="entry name" value="Vaccinia Virus protein VP39"/>
    <property type="match status" value="3"/>
</dbReference>
<dbReference type="Gene3D" id="2.70.160.11">
    <property type="entry name" value="Hnrnp arginine n-methyltransferase1"/>
    <property type="match status" value="2"/>
</dbReference>
<accession>A0A8X9A3U1</accession>
<keyword evidence="3 5" id="KW-0949">S-adenosyl-L-methionine</keyword>
<evidence type="ECO:0000259" key="6">
    <source>
        <dbReference type="Pfam" id="PF22528"/>
    </source>
</evidence>
<dbReference type="Proteomes" id="UP000298416">
    <property type="component" value="Unassembled WGS sequence"/>
</dbReference>
<dbReference type="GO" id="GO:0032259">
    <property type="term" value="P:methylation"/>
    <property type="evidence" value="ECO:0007669"/>
    <property type="project" value="UniProtKB-KW"/>
</dbReference>
<sequence>MDYLNFENEVMLSVVLKPLFTFPRRRRMTSAACGRMFQLQTDPLTGKSEWLVIEDEDDQLQTTPKSLLATTSYLDMLNDSRRNAAYRLAIDNTVTTPSHVLDIGAGTGLLSMMAARAMGLFNEKGCHGGKIRLINKRSDELEVGLDIPSRADILVSEILDSELLGEGLIPTLQHAHDKLLVENPQTVPYRATTYGQLVECTYLWEMHDLVHGEAEASDGIHLLPSGIPNLLAVKKKQFAMHFDKHPTKSGTLIQLSEPFKVFDFEFWRRPDSFREADLHIKAKSDGTVHAIISWWLLQLDSEGTTFYSTGPNWIPYPSDVKELKTSFVSSGDWCDHWKQCVWFIPSSGLPVSKDKEVWLHAAHTETSISYDFKTSCNEKEDADLDLHTPDGQLFLSHERIALYGDSCWRDLMLNAIKNAAHAISWKLPIHQKVDPVCLVADDSIFLAVSVAHLSKTSQVMPLFPGLGNKGMQYLQKASIANSFTMDRIEFVRRKELLSSLQGSPHRKIDLFIAEPFYYGNDNVLPWQNLRFWKERTLLDPVLSKDALLIPCRGLLKACAMHLPDVWKSCCCLKEIEGFDNSVANTTLGACGGLPVTEDSPFLPYFIWQYGETKVLSETTTVLEFDFSKPMSPCSGKTKVQFRESGMCHGFVLWIDYVMDTENNAVLSTGPDKRHWKQCVKLLNEPVEVGHDGLSSTEIEASFEW</sequence>
<dbReference type="InterPro" id="IPR055135">
    <property type="entry name" value="PRMT_dom"/>
</dbReference>
<organism evidence="7">
    <name type="scientific">Salvia splendens</name>
    <name type="common">Scarlet sage</name>
    <dbReference type="NCBI Taxonomy" id="180675"/>
    <lineage>
        <taxon>Eukaryota</taxon>
        <taxon>Viridiplantae</taxon>
        <taxon>Streptophyta</taxon>
        <taxon>Embryophyta</taxon>
        <taxon>Tracheophyta</taxon>
        <taxon>Spermatophyta</taxon>
        <taxon>Magnoliopsida</taxon>
        <taxon>eudicotyledons</taxon>
        <taxon>Gunneridae</taxon>
        <taxon>Pentapetalae</taxon>
        <taxon>asterids</taxon>
        <taxon>lamiids</taxon>
        <taxon>Lamiales</taxon>
        <taxon>Lamiaceae</taxon>
        <taxon>Nepetoideae</taxon>
        <taxon>Mentheae</taxon>
        <taxon>Salviinae</taxon>
        <taxon>Salvia</taxon>
        <taxon>Salvia subgen. Calosphace</taxon>
        <taxon>core Calosphace</taxon>
    </lineage>
</organism>
<keyword evidence="2 5" id="KW-0808">Transferase</keyword>
<dbReference type="FunFam" id="3.40.50.150:FF:000070">
    <property type="entry name" value="Protein arginine N-methyltransferase 7"/>
    <property type="match status" value="1"/>
</dbReference>
<protein>
    <recommendedName>
        <fullName evidence="6">Protein arginine N-methyltransferase domain-containing protein</fullName>
    </recommendedName>
</protein>
<gene>
    <name evidence="7" type="ORF">SASPL_111999</name>
</gene>
<dbReference type="EMBL" id="PNBA02000004">
    <property type="protein sequence ID" value="KAG6427752.1"/>
    <property type="molecule type" value="Genomic_DNA"/>
</dbReference>
<keyword evidence="1 5" id="KW-0489">Methyltransferase</keyword>
<dbReference type="SUPFAM" id="SSF53335">
    <property type="entry name" value="S-adenosyl-L-methionine-dependent methyltransferases"/>
    <property type="match status" value="2"/>
</dbReference>
<evidence type="ECO:0000256" key="4">
    <source>
        <dbReference type="ARBA" id="ARBA00022737"/>
    </source>
</evidence>
<dbReference type="InterPro" id="IPR025799">
    <property type="entry name" value="Arg_MeTrfase"/>
</dbReference>
<dbReference type="InterPro" id="IPR029063">
    <property type="entry name" value="SAM-dependent_MTases_sf"/>
</dbReference>
<dbReference type="PANTHER" id="PTHR11006:SF4">
    <property type="entry name" value="PROTEIN ARGININE N-METHYLTRANSFERASE 7"/>
    <property type="match status" value="1"/>
</dbReference>
<evidence type="ECO:0000256" key="1">
    <source>
        <dbReference type="ARBA" id="ARBA00022603"/>
    </source>
</evidence>
<reference evidence="7" key="1">
    <citation type="submission" date="2018-01" db="EMBL/GenBank/DDBJ databases">
        <authorList>
            <person name="Mao J.F."/>
        </authorList>
    </citation>
    <scope>NUCLEOTIDE SEQUENCE</scope>
    <source>
        <strain evidence="7">Huo1</strain>
        <tissue evidence="7">Leaf</tissue>
    </source>
</reference>
<feature type="domain" description="Protein arginine N-methyltransferase" evidence="6">
    <location>
        <begin position="256"/>
        <end position="361"/>
    </location>
</feature>
<reference evidence="7" key="2">
    <citation type="submission" date="2020-08" db="EMBL/GenBank/DDBJ databases">
        <title>Plant Genome Project.</title>
        <authorList>
            <person name="Zhang R.-G."/>
        </authorList>
    </citation>
    <scope>NUCLEOTIDE SEQUENCE</scope>
    <source>
        <strain evidence="7">Huo1</strain>
        <tissue evidence="7">Leaf</tissue>
    </source>
</reference>
<dbReference type="GO" id="GO:0016274">
    <property type="term" value="F:protein-arginine N-methyltransferase activity"/>
    <property type="evidence" value="ECO:0007669"/>
    <property type="project" value="InterPro"/>
</dbReference>
<evidence type="ECO:0000313" key="7">
    <source>
        <dbReference type="EMBL" id="KAG6427752.1"/>
    </source>
</evidence>
<feature type="domain" description="Protein arginine N-methyltransferase" evidence="6">
    <location>
        <begin position="611"/>
        <end position="696"/>
    </location>
</feature>